<dbReference type="GO" id="GO:0008310">
    <property type="term" value="F:single-stranded DNA 3'-5' DNA exonuclease activity"/>
    <property type="evidence" value="ECO:0007669"/>
    <property type="project" value="TreeGrafter"/>
</dbReference>
<evidence type="ECO:0000256" key="2">
    <source>
        <dbReference type="ARBA" id="ARBA00022695"/>
    </source>
</evidence>
<keyword evidence="4" id="KW-0539">Nucleus</keyword>
<dbReference type="InterPro" id="IPR029703">
    <property type="entry name" value="POL2"/>
</dbReference>
<dbReference type="GO" id="GO:0000278">
    <property type="term" value="P:mitotic cell cycle"/>
    <property type="evidence" value="ECO:0007669"/>
    <property type="project" value="TreeGrafter"/>
</dbReference>
<comment type="subcellular location">
    <subcellularLocation>
        <location evidence="4">Nucleus</location>
    </subcellularLocation>
</comment>
<dbReference type="Pfam" id="PF22634">
    <property type="entry name" value="POL2_thumb"/>
    <property type="match status" value="1"/>
</dbReference>
<keyword evidence="4" id="KW-0235">DNA replication</keyword>
<dbReference type="InterPro" id="IPR055191">
    <property type="entry name" value="POL2_thumb"/>
</dbReference>
<keyword evidence="4" id="KW-0408">Iron</keyword>
<dbReference type="GO" id="GO:0008622">
    <property type="term" value="C:epsilon DNA polymerase complex"/>
    <property type="evidence" value="ECO:0007669"/>
    <property type="project" value="InterPro"/>
</dbReference>
<dbReference type="InterPro" id="IPR043502">
    <property type="entry name" value="DNA/RNA_pol_sf"/>
</dbReference>
<evidence type="ECO:0000256" key="3">
    <source>
        <dbReference type="ARBA" id="ARBA00022932"/>
    </source>
</evidence>
<keyword evidence="4" id="KW-0238">DNA-binding</keyword>
<proteinExistence type="inferred from homology"/>
<sequence length="141" mass="16728">DIWCVLPAAFPENYELIIRDPSRPKFIISYPCSLLNLIIKDHYTNDQYHELVDKDKHIYEICLENSIFFLNLWSLFSYDITSIKRRRKTYKEKRYCIFNMDGTIAELKGFEVKPNGELQLIKIFQASVFEAFLKGTTLEEC</sequence>
<evidence type="ECO:0000313" key="6">
    <source>
        <dbReference type="EMBL" id="CAF4307198.1"/>
    </source>
</evidence>
<comment type="caution">
    <text evidence="6">The sequence shown here is derived from an EMBL/GenBank/DDBJ whole genome shotgun (WGS) entry which is preliminary data.</text>
</comment>
<comment type="cofactor">
    <cofactor evidence="4">
        <name>[4Fe-4S] cluster</name>
        <dbReference type="ChEBI" id="CHEBI:49883"/>
    </cofactor>
</comment>
<dbReference type="Gene3D" id="1.10.132.60">
    <property type="entry name" value="DNA polymerase family B, C-terminal domain"/>
    <property type="match status" value="1"/>
</dbReference>
<dbReference type="EC" id="2.7.7.7" evidence="4"/>
<dbReference type="GO" id="GO:0003677">
    <property type="term" value="F:DNA binding"/>
    <property type="evidence" value="ECO:0007669"/>
    <property type="project" value="UniProtKB-KW"/>
</dbReference>
<keyword evidence="1 4" id="KW-0808">Transferase</keyword>
<feature type="domain" description="DNA polymerase epsilon ,catalytic subunit A thumb" evidence="5">
    <location>
        <begin position="116"/>
        <end position="141"/>
    </location>
</feature>
<dbReference type="InterPro" id="IPR042087">
    <property type="entry name" value="DNA_pol_B_thumb"/>
</dbReference>
<organism evidence="6 7">
    <name type="scientific">Rotaria sordida</name>
    <dbReference type="NCBI Taxonomy" id="392033"/>
    <lineage>
        <taxon>Eukaryota</taxon>
        <taxon>Metazoa</taxon>
        <taxon>Spiralia</taxon>
        <taxon>Gnathifera</taxon>
        <taxon>Rotifera</taxon>
        <taxon>Eurotatoria</taxon>
        <taxon>Bdelloidea</taxon>
        <taxon>Philodinida</taxon>
        <taxon>Philodinidae</taxon>
        <taxon>Rotaria</taxon>
    </lineage>
</organism>
<dbReference type="AlphaFoldDB" id="A0A820IGT3"/>
<dbReference type="GO" id="GO:0003887">
    <property type="term" value="F:DNA-directed DNA polymerase activity"/>
    <property type="evidence" value="ECO:0007669"/>
    <property type="project" value="UniProtKB-KW"/>
</dbReference>
<keyword evidence="4" id="KW-0862">Zinc</keyword>
<dbReference type="GO" id="GO:0006287">
    <property type="term" value="P:base-excision repair, gap-filling"/>
    <property type="evidence" value="ECO:0007669"/>
    <property type="project" value="TreeGrafter"/>
</dbReference>
<keyword evidence="4" id="KW-0479">Metal-binding</keyword>
<name>A0A820IGT3_9BILA</name>
<evidence type="ECO:0000313" key="7">
    <source>
        <dbReference type="Proteomes" id="UP000663836"/>
    </source>
</evidence>
<keyword evidence="4" id="KW-0411">Iron-sulfur</keyword>
<evidence type="ECO:0000256" key="1">
    <source>
        <dbReference type="ARBA" id="ARBA00022679"/>
    </source>
</evidence>
<dbReference type="GO" id="GO:0045004">
    <property type="term" value="P:DNA replication proofreading"/>
    <property type="evidence" value="ECO:0007669"/>
    <property type="project" value="TreeGrafter"/>
</dbReference>
<keyword evidence="2 4" id="KW-0548">Nucleotidyltransferase</keyword>
<dbReference type="GO" id="GO:0051539">
    <property type="term" value="F:4 iron, 4 sulfur cluster binding"/>
    <property type="evidence" value="ECO:0007669"/>
    <property type="project" value="UniProtKB-KW"/>
</dbReference>
<dbReference type="GO" id="GO:0006272">
    <property type="term" value="P:leading strand elongation"/>
    <property type="evidence" value="ECO:0007669"/>
    <property type="project" value="TreeGrafter"/>
</dbReference>
<dbReference type="PANTHER" id="PTHR10670:SF0">
    <property type="entry name" value="DNA POLYMERASE EPSILON CATALYTIC SUBUNIT A"/>
    <property type="match status" value="1"/>
</dbReference>
<dbReference type="PANTHER" id="PTHR10670">
    <property type="entry name" value="DNA POLYMERASE EPSILON CATALYTIC SUBUNIT A"/>
    <property type="match status" value="1"/>
</dbReference>
<comment type="function">
    <text evidence="4">DNA polymerase II participates in chromosomal DNA replication.</text>
</comment>
<keyword evidence="3 4" id="KW-0239">DNA-directed DNA polymerase</keyword>
<protein>
    <recommendedName>
        <fullName evidence="4">DNA polymerase epsilon catalytic subunit</fullName>
        <ecNumber evidence="4">2.7.7.7</ecNumber>
    </recommendedName>
</protein>
<accession>A0A820IGT3</accession>
<evidence type="ECO:0000256" key="4">
    <source>
        <dbReference type="RuleBase" id="RU365029"/>
    </source>
</evidence>
<dbReference type="GO" id="GO:0006297">
    <property type="term" value="P:nucleotide-excision repair, DNA gap filling"/>
    <property type="evidence" value="ECO:0007669"/>
    <property type="project" value="TreeGrafter"/>
</dbReference>
<keyword evidence="4" id="KW-0863">Zinc-finger</keyword>
<feature type="non-terminal residue" evidence="6">
    <location>
        <position position="1"/>
    </location>
</feature>
<keyword evidence="4" id="KW-0004">4Fe-4S</keyword>
<dbReference type="GO" id="GO:0008270">
    <property type="term" value="F:zinc ion binding"/>
    <property type="evidence" value="ECO:0007669"/>
    <property type="project" value="UniProtKB-KW"/>
</dbReference>
<evidence type="ECO:0000259" key="5">
    <source>
        <dbReference type="Pfam" id="PF22634"/>
    </source>
</evidence>
<dbReference type="EMBL" id="CAJOBD010037508">
    <property type="protein sequence ID" value="CAF4307198.1"/>
    <property type="molecule type" value="Genomic_DNA"/>
</dbReference>
<dbReference type="SUPFAM" id="SSF56672">
    <property type="entry name" value="DNA/RNA polymerases"/>
    <property type="match status" value="1"/>
</dbReference>
<dbReference type="Proteomes" id="UP000663836">
    <property type="component" value="Unassembled WGS sequence"/>
</dbReference>
<comment type="similarity">
    <text evidence="4">Belongs to the DNA polymerase type-B family.</text>
</comment>
<gene>
    <name evidence="6" type="ORF">JBS370_LOCUS40590</name>
</gene>
<reference evidence="6" key="1">
    <citation type="submission" date="2021-02" db="EMBL/GenBank/DDBJ databases">
        <authorList>
            <person name="Nowell W R."/>
        </authorList>
    </citation>
    <scope>NUCLEOTIDE SEQUENCE</scope>
</reference>
<comment type="catalytic activity">
    <reaction evidence="4">
        <text>DNA(n) + a 2'-deoxyribonucleoside 5'-triphosphate = DNA(n+1) + diphosphate</text>
        <dbReference type="Rhea" id="RHEA:22508"/>
        <dbReference type="Rhea" id="RHEA-COMP:17339"/>
        <dbReference type="Rhea" id="RHEA-COMP:17340"/>
        <dbReference type="ChEBI" id="CHEBI:33019"/>
        <dbReference type="ChEBI" id="CHEBI:61560"/>
        <dbReference type="ChEBI" id="CHEBI:173112"/>
        <dbReference type="EC" id="2.7.7.7"/>
    </reaction>
</comment>